<dbReference type="Proteomes" id="UP000251889">
    <property type="component" value="Unassembled WGS sequence"/>
</dbReference>
<protein>
    <recommendedName>
        <fullName evidence="3">DUF2019 domain-containing protein</fullName>
    </recommendedName>
</protein>
<proteinExistence type="predicted"/>
<dbReference type="AlphaFoldDB" id="A0A364XV74"/>
<sequence>MNGAKAPTLDQLIEEYKSLPQFCENVNYSDEAAIKKNNQSVKRMIKIVKAIVKNYGGSGIHKLKPLLDIDAHKTNLWIATHLLEEVEVDEALEEKALDVIKRVSATDPLLKVSYDHWLKLYFGTAEN</sequence>
<name>A0A364XV74_9BACT</name>
<dbReference type="RefSeq" id="WP_112749652.1">
    <property type="nucleotide sequence ID" value="NZ_QMFY01000020.1"/>
</dbReference>
<reference evidence="1 2" key="1">
    <citation type="submission" date="2018-06" db="EMBL/GenBank/DDBJ databases">
        <title>Chryseolinea flavus sp. nov., a member of the phylum Bacteroidetes isolated from soil.</title>
        <authorList>
            <person name="Li Y."/>
            <person name="Wang J."/>
        </authorList>
    </citation>
    <scope>NUCLEOTIDE SEQUENCE [LARGE SCALE GENOMIC DNA]</scope>
    <source>
        <strain evidence="1 2">SDU1-6</strain>
    </source>
</reference>
<evidence type="ECO:0000313" key="1">
    <source>
        <dbReference type="EMBL" id="RAV98240.1"/>
    </source>
</evidence>
<organism evidence="1 2">
    <name type="scientific">Pseudochryseolinea flava</name>
    <dbReference type="NCBI Taxonomy" id="2059302"/>
    <lineage>
        <taxon>Bacteria</taxon>
        <taxon>Pseudomonadati</taxon>
        <taxon>Bacteroidota</taxon>
        <taxon>Cytophagia</taxon>
        <taxon>Cytophagales</taxon>
        <taxon>Fulvivirgaceae</taxon>
        <taxon>Pseudochryseolinea</taxon>
    </lineage>
</organism>
<evidence type="ECO:0000313" key="2">
    <source>
        <dbReference type="Proteomes" id="UP000251889"/>
    </source>
</evidence>
<accession>A0A364XV74</accession>
<comment type="caution">
    <text evidence="1">The sequence shown here is derived from an EMBL/GenBank/DDBJ whole genome shotgun (WGS) entry which is preliminary data.</text>
</comment>
<gene>
    <name evidence="1" type="ORF">DQQ10_24880</name>
</gene>
<keyword evidence="2" id="KW-1185">Reference proteome</keyword>
<dbReference type="EMBL" id="QMFY01000020">
    <property type="protein sequence ID" value="RAV98240.1"/>
    <property type="molecule type" value="Genomic_DNA"/>
</dbReference>
<evidence type="ECO:0008006" key="3">
    <source>
        <dbReference type="Google" id="ProtNLM"/>
    </source>
</evidence>